<reference evidence="1 2" key="1">
    <citation type="submission" date="2013-11" db="EMBL/GenBank/DDBJ databases">
        <title>Opisthorchis viverrini - life in the bile duct.</title>
        <authorList>
            <person name="Young N.D."/>
            <person name="Nagarajan N."/>
            <person name="Lin S.J."/>
            <person name="Korhonen P.K."/>
            <person name="Jex A.R."/>
            <person name="Hall R.S."/>
            <person name="Safavi-Hemami H."/>
            <person name="Kaewkong W."/>
            <person name="Bertrand D."/>
            <person name="Gao S."/>
            <person name="Seet Q."/>
            <person name="Wongkham S."/>
            <person name="Teh B.T."/>
            <person name="Wongkham C."/>
            <person name="Intapan P.M."/>
            <person name="Maleewong W."/>
            <person name="Yang X."/>
            <person name="Hu M."/>
            <person name="Wang Z."/>
            <person name="Hofmann A."/>
            <person name="Sternberg P.W."/>
            <person name="Tan P."/>
            <person name="Wang J."/>
            <person name="Gasser R.B."/>
        </authorList>
    </citation>
    <scope>NUCLEOTIDE SEQUENCE [LARGE SCALE GENOMIC DNA]</scope>
</reference>
<dbReference type="KEGG" id="ovi:T265_14661"/>
<evidence type="ECO:0000313" key="1">
    <source>
        <dbReference type="EMBL" id="KER23313.1"/>
    </source>
</evidence>
<organism evidence="1 2">
    <name type="scientific">Opisthorchis viverrini</name>
    <name type="common">Southeast Asian liver fluke</name>
    <dbReference type="NCBI Taxonomy" id="6198"/>
    <lineage>
        <taxon>Eukaryota</taxon>
        <taxon>Metazoa</taxon>
        <taxon>Spiralia</taxon>
        <taxon>Lophotrochozoa</taxon>
        <taxon>Platyhelminthes</taxon>
        <taxon>Trematoda</taxon>
        <taxon>Digenea</taxon>
        <taxon>Opisthorchiida</taxon>
        <taxon>Opisthorchiata</taxon>
        <taxon>Opisthorchiidae</taxon>
        <taxon>Opisthorchis</taxon>
    </lineage>
</organism>
<evidence type="ECO:0000313" key="2">
    <source>
        <dbReference type="Proteomes" id="UP000054324"/>
    </source>
</evidence>
<dbReference type="EMBL" id="KL596854">
    <property type="protein sequence ID" value="KER23313.1"/>
    <property type="molecule type" value="Genomic_DNA"/>
</dbReference>
<dbReference type="CTD" id="20328827"/>
<keyword evidence="2" id="KW-1185">Reference proteome</keyword>
<dbReference type="RefSeq" id="XP_009172934.1">
    <property type="nucleotide sequence ID" value="XM_009174670.1"/>
</dbReference>
<accession>A0A074Z878</accession>
<gene>
    <name evidence="1" type="ORF">T265_14661</name>
</gene>
<dbReference type="OrthoDB" id="10047121at2759"/>
<feature type="non-terminal residue" evidence="1">
    <location>
        <position position="169"/>
    </location>
</feature>
<sequence length="169" mass="18172">MVAALAEDLVRFIAEVTMQKLKQIVLPDIDPKIWIRYMDDKFVIIKRSELQMPVALSVDEYRTPPFYSFDTALLQSKPHVNPGEPCRVYHALASSLSWIYITGGESEDGEIIDQAAPDPPAAAAAAAAAAACKAAVEPVIPAAMPGLSCNAAAFNEEIPIGEACRRASS</sequence>
<dbReference type="GeneID" id="20328827"/>
<protein>
    <submittedName>
        <fullName evidence="1">Uncharacterized protein</fullName>
    </submittedName>
</protein>
<dbReference type="Proteomes" id="UP000054324">
    <property type="component" value="Unassembled WGS sequence"/>
</dbReference>
<dbReference type="AlphaFoldDB" id="A0A074Z878"/>
<proteinExistence type="predicted"/>
<name>A0A074Z878_OPIVI</name>